<gene>
    <name evidence="7" type="primary">RTM1</name>
    <name evidence="7" type="ORF">SCY_1425</name>
</gene>
<dbReference type="PANTHER" id="PTHR31465">
    <property type="entry name" value="PROTEIN RTA1-RELATED"/>
    <property type="match status" value="1"/>
</dbReference>
<feature type="transmembrane region" description="Helical" evidence="6">
    <location>
        <begin position="84"/>
        <end position="103"/>
    </location>
</feature>
<reference evidence="7 8" key="1">
    <citation type="journal article" date="2007" name="Proc. Natl. Acad. Sci. U.S.A.">
        <title>Genome sequencing and comparative analysis of Saccharomyces cerevisiae strain YJM789.</title>
        <authorList>
            <person name="Wei W."/>
            <person name="McCusker J.H."/>
            <person name="Hyman R.W."/>
            <person name="Jones T."/>
            <person name="Ning Y."/>
            <person name="Cao Z."/>
            <person name="Gu Z."/>
            <person name="Bruno D."/>
            <person name="Miranda M."/>
            <person name="Nguyen M."/>
            <person name="Wilhelmy J."/>
            <person name="Komp C."/>
            <person name="Tamse R."/>
            <person name="Wang X."/>
            <person name="Jia P."/>
            <person name="Luedi P."/>
            <person name="Oefner P.J."/>
            <person name="David L."/>
            <person name="Dietrich F.S."/>
            <person name="Li Y."/>
            <person name="Davis R.W."/>
            <person name="Steinmetz L.M."/>
        </authorList>
    </citation>
    <scope>NUCLEOTIDE SEQUENCE [LARGE SCALE GENOMIC DNA]</scope>
    <source>
        <strain evidence="7 8">YJM789</strain>
    </source>
</reference>
<proteinExistence type="inferred from homology"/>
<feature type="transmembrane region" description="Helical" evidence="6">
    <location>
        <begin position="194"/>
        <end position="214"/>
    </location>
</feature>
<dbReference type="HOGENOM" id="CLU_033465_3_1_1"/>
<name>A7A2D0_YEAS7</name>
<feature type="transmembrane region" description="Helical" evidence="6">
    <location>
        <begin position="274"/>
        <end position="299"/>
    </location>
</feature>
<dbReference type="AlphaFoldDB" id="A7A2D0"/>
<dbReference type="InterPro" id="IPR007568">
    <property type="entry name" value="RTA1"/>
</dbReference>
<dbReference type="Proteomes" id="UP000007060">
    <property type="component" value="Unassembled WGS sequence"/>
</dbReference>
<evidence type="ECO:0000256" key="5">
    <source>
        <dbReference type="ARBA" id="ARBA00023136"/>
    </source>
</evidence>
<keyword evidence="4 6" id="KW-1133">Transmembrane helix</keyword>
<feature type="transmembrane region" description="Helical" evidence="6">
    <location>
        <begin position="235"/>
        <end position="254"/>
    </location>
</feature>
<evidence type="ECO:0000256" key="2">
    <source>
        <dbReference type="ARBA" id="ARBA00009969"/>
    </source>
</evidence>
<feature type="transmembrane region" description="Helical" evidence="6">
    <location>
        <begin position="161"/>
        <end position="182"/>
    </location>
</feature>
<dbReference type="PANTHER" id="PTHR31465:SF1">
    <property type="entry name" value="PROTEIN RTA1-RELATED"/>
    <property type="match status" value="1"/>
</dbReference>
<keyword evidence="5 6" id="KW-0472">Membrane</keyword>
<comment type="caution">
    <text evidence="7">The sequence shown here is derived from an EMBL/GenBank/DDBJ whole genome shotgun (WGS) entry which is preliminary data.</text>
</comment>
<protein>
    <submittedName>
        <fullName evidence="7">RTM1</fullName>
    </submittedName>
</protein>
<feature type="transmembrane region" description="Helical" evidence="6">
    <location>
        <begin position="115"/>
        <end position="140"/>
    </location>
</feature>
<evidence type="ECO:0000313" key="7">
    <source>
        <dbReference type="EMBL" id="EDN59063.1"/>
    </source>
</evidence>
<feature type="transmembrane region" description="Helical" evidence="6">
    <location>
        <begin position="20"/>
        <end position="42"/>
    </location>
</feature>
<comment type="similarity">
    <text evidence="2">Belongs to the lipid-translocating exporter (LTE) (TC 9.A.26.1) family.</text>
</comment>
<dbReference type="OrthoDB" id="3358017at2759"/>
<dbReference type="EMBL" id="AAFW02000209">
    <property type="protein sequence ID" value="EDN59063.1"/>
    <property type="molecule type" value="Genomic_DNA"/>
</dbReference>
<evidence type="ECO:0000256" key="6">
    <source>
        <dbReference type="SAM" id="Phobius"/>
    </source>
</evidence>
<comment type="subcellular location">
    <subcellularLocation>
        <location evidence="1">Membrane</location>
        <topology evidence="1">Multi-pass membrane protein</topology>
    </subcellularLocation>
</comment>
<sequence length="310" mass="34506">MSNDSSGSEWELYRYTPSKGAAIALTVLFIVTTLIYSFQVVWDARKASKPEVDNPFDTPVDKCESITAIILGEKNYKKLTVRSTFSAFIPLFFGCIMEIVGYIARAVSSSNTKEIAPYVIQAVLLLIAPALYAATIYMLFGRLLHVMRCESLMIVSSRFGTSFFVFGDVVSFCLQAAGGGLMATVNGRTTGSNLITAGLVIQIVFFGVFIINEVRFSYSVARVCPFYSHISKKWWFLNLTLMLSSILIMVRSIVRLVEFVEGYDGFIISHEYFIYVFDAVPMLLAAIVFIVGSFFGNIFTTITECQSLKP</sequence>
<accession>A7A2D0</accession>
<dbReference type="GO" id="GO:0016020">
    <property type="term" value="C:membrane"/>
    <property type="evidence" value="ECO:0007669"/>
    <property type="project" value="UniProtKB-SubCell"/>
</dbReference>
<evidence type="ECO:0000313" key="8">
    <source>
        <dbReference type="Proteomes" id="UP000007060"/>
    </source>
</evidence>
<dbReference type="Pfam" id="PF04479">
    <property type="entry name" value="RTA1"/>
    <property type="match status" value="1"/>
</dbReference>
<keyword evidence="3 6" id="KW-0812">Transmembrane</keyword>
<organism evidence="7 8">
    <name type="scientific">Saccharomyces cerevisiae (strain YJM789)</name>
    <name type="common">Baker's yeast</name>
    <dbReference type="NCBI Taxonomy" id="307796"/>
    <lineage>
        <taxon>Eukaryota</taxon>
        <taxon>Fungi</taxon>
        <taxon>Dikarya</taxon>
        <taxon>Ascomycota</taxon>
        <taxon>Saccharomycotina</taxon>
        <taxon>Saccharomycetes</taxon>
        <taxon>Saccharomycetales</taxon>
        <taxon>Saccharomycetaceae</taxon>
        <taxon>Saccharomyces</taxon>
    </lineage>
</organism>
<evidence type="ECO:0000256" key="1">
    <source>
        <dbReference type="ARBA" id="ARBA00004141"/>
    </source>
</evidence>
<evidence type="ECO:0000256" key="4">
    <source>
        <dbReference type="ARBA" id="ARBA00022989"/>
    </source>
</evidence>
<evidence type="ECO:0000256" key="3">
    <source>
        <dbReference type="ARBA" id="ARBA00022692"/>
    </source>
</evidence>